<comment type="similarity">
    <text evidence="2">Belongs to the SNF7 family.</text>
</comment>
<accession>B6K054</accession>
<proteinExistence type="inferred from homology"/>
<dbReference type="GO" id="GO:0007031">
    <property type="term" value="P:peroxisome organization"/>
    <property type="evidence" value="ECO:0007669"/>
    <property type="project" value="EnsemblFungi"/>
</dbReference>
<keyword evidence="6" id="KW-0175">Coiled coil</keyword>
<dbReference type="GeneID" id="7048393"/>
<feature type="coiled-coil region" evidence="6">
    <location>
        <begin position="29"/>
        <end position="88"/>
    </location>
</feature>
<evidence type="ECO:0000313" key="10">
    <source>
        <dbReference type="Proteomes" id="UP000001744"/>
    </source>
</evidence>
<evidence type="ECO:0000256" key="7">
    <source>
        <dbReference type="SAM" id="MobiDB-lite"/>
    </source>
</evidence>
<dbReference type="GO" id="GO:0000815">
    <property type="term" value="C:ESCRT III complex"/>
    <property type="evidence" value="ECO:0000318"/>
    <property type="project" value="GO_Central"/>
</dbReference>
<evidence type="ECO:0000256" key="6">
    <source>
        <dbReference type="SAM" id="Coils"/>
    </source>
</evidence>
<dbReference type="GO" id="GO:0044732">
    <property type="term" value="C:mitotic spindle pole body"/>
    <property type="evidence" value="ECO:0000269"/>
    <property type="project" value="JaponicusDB"/>
</dbReference>
<keyword evidence="10" id="KW-1185">Reference proteome</keyword>
<dbReference type="GO" id="GO:0061709">
    <property type="term" value="P:reticulophagy"/>
    <property type="evidence" value="ECO:0007669"/>
    <property type="project" value="EnsemblFungi"/>
</dbReference>
<evidence type="ECO:0000313" key="9">
    <source>
        <dbReference type="JaponicusDB" id="SJAG_01242"/>
    </source>
</evidence>
<dbReference type="GO" id="GO:0005635">
    <property type="term" value="C:nuclear envelope"/>
    <property type="evidence" value="ECO:0000269"/>
    <property type="project" value="JaponicusDB"/>
</dbReference>
<dbReference type="STRING" id="402676.B6K054"/>
<dbReference type="eggNOG" id="KOG1656">
    <property type="taxonomic scope" value="Eukaryota"/>
</dbReference>
<dbReference type="AlphaFoldDB" id="B6K054"/>
<feature type="region of interest" description="Disordered" evidence="7">
    <location>
        <begin position="179"/>
        <end position="208"/>
    </location>
</feature>
<dbReference type="GO" id="GO:0042802">
    <property type="term" value="F:identical protein binding"/>
    <property type="evidence" value="ECO:0007669"/>
    <property type="project" value="EnsemblFungi"/>
</dbReference>
<sequence length="222" mass="25277">MSSFFRWFGGGNKEKDTAKDTIVKFQEMLSLFDKKEEKLEKQIEQQNEIARKNATANKRLALTALKRKKMYEAELAKIEGSRNNIEQQLYTIQNANLNFETLQAMRQGADAMKKIQKGMDADKVDQIMDRIRDQQAVSEEISTMISTPIGLNADMDEDELTAELEELQQVELDNKMLGAEKPPIHAPSLPSTGKVPTLPSVQKPQVLDEEEELRKLQAEFSM</sequence>
<protein>
    <recommendedName>
        <fullName evidence="4">Vacuolar-sorting protein SNF7</fullName>
    </recommendedName>
    <alternativeName>
        <fullName evidence="5">Vacuolar protein-sorting-associated protein 32</fullName>
    </alternativeName>
</protein>
<dbReference type="JaponicusDB" id="SJAG_01242">
    <property type="gene designation" value="vps32"/>
</dbReference>
<dbReference type="GO" id="GO:0005771">
    <property type="term" value="C:multivesicular body"/>
    <property type="evidence" value="ECO:0000318"/>
    <property type="project" value="GO_Central"/>
</dbReference>
<evidence type="ECO:0000256" key="2">
    <source>
        <dbReference type="ARBA" id="ARBA00006190"/>
    </source>
</evidence>
<name>B6K054_SCHJY</name>
<dbReference type="InterPro" id="IPR005024">
    <property type="entry name" value="Snf7_fam"/>
</dbReference>
<dbReference type="Gene3D" id="1.10.287.1060">
    <property type="entry name" value="ESAT-6-like"/>
    <property type="match status" value="1"/>
</dbReference>
<evidence type="ECO:0000256" key="3">
    <source>
        <dbReference type="ARBA" id="ARBA00022753"/>
    </source>
</evidence>
<dbReference type="OrthoDB" id="5592979at2759"/>
<dbReference type="GO" id="GO:0043328">
    <property type="term" value="P:protein transport to vacuole involved in ubiquitin-dependent protein catabolic process via the multivesicular body sorting pathway"/>
    <property type="evidence" value="ECO:0007669"/>
    <property type="project" value="EnsemblFungi"/>
</dbReference>
<organism evidence="8 10">
    <name type="scientific">Schizosaccharomyces japonicus (strain yFS275 / FY16936)</name>
    <name type="common">Fission yeast</name>
    <dbReference type="NCBI Taxonomy" id="402676"/>
    <lineage>
        <taxon>Eukaryota</taxon>
        <taxon>Fungi</taxon>
        <taxon>Dikarya</taxon>
        <taxon>Ascomycota</taxon>
        <taxon>Taphrinomycotina</taxon>
        <taxon>Schizosaccharomycetes</taxon>
        <taxon>Schizosaccharomycetales</taxon>
        <taxon>Schizosaccharomycetaceae</taxon>
        <taxon>Schizosaccharomyces</taxon>
    </lineage>
</organism>
<dbReference type="Pfam" id="PF03357">
    <property type="entry name" value="Snf7"/>
    <property type="match status" value="1"/>
</dbReference>
<dbReference type="GO" id="GO:0009898">
    <property type="term" value="C:cytoplasmic side of plasma membrane"/>
    <property type="evidence" value="ECO:0000318"/>
    <property type="project" value="GO_Central"/>
</dbReference>
<evidence type="ECO:0000313" key="8">
    <source>
        <dbReference type="EMBL" id="EEB06204.1"/>
    </source>
</evidence>
<evidence type="ECO:0000256" key="5">
    <source>
        <dbReference type="ARBA" id="ARBA00042586"/>
    </source>
</evidence>
<dbReference type="Proteomes" id="UP000001744">
    <property type="component" value="Unassembled WGS sequence"/>
</dbReference>
<dbReference type="GO" id="GO:0032511">
    <property type="term" value="P:late endosome to vacuole transport via multivesicular body sorting pathway"/>
    <property type="evidence" value="ECO:0000318"/>
    <property type="project" value="GO_Central"/>
</dbReference>
<dbReference type="PANTHER" id="PTHR22761">
    <property type="entry name" value="CHARGED MULTIVESICULAR BODY PROTEIN"/>
    <property type="match status" value="1"/>
</dbReference>
<comment type="subcellular location">
    <subcellularLocation>
        <location evidence="1">Endosome</location>
    </subcellularLocation>
</comment>
<gene>
    <name evidence="9" type="primary">vps32</name>
    <name evidence="8" type="ORF">SJAG_01242</name>
</gene>
<dbReference type="RefSeq" id="XP_002172497.1">
    <property type="nucleotide sequence ID" value="XM_002172461.1"/>
</dbReference>
<dbReference type="GO" id="GO:0007084">
    <property type="term" value="P:mitotic nuclear membrane reassembly"/>
    <property type="evidence" value="ECO:0000315"/>
    <property type="project" value="JaponicusDB"/>
</dbReference>
<dbReference type="EMBL" id="KE651168">
    <property type="protein sequence ID" value="EEB06204.1"/>
    <property type="molecule type" value="Genomic_DNA"/>
</dbReference>
<evidence type="ECO:0000256" key="1">
    <source>
        <dbReference type="ARBA" id="ARBA00004177"/>
    </source>
</evidence>
<dbReference type="GO" id="GO:1904669">
    <property type="term" value="P:ATP export"/>
    <property type="evidence" value="ECO:0007669"/>
    <property type="project" value="EnsemblFungi"/>
</dbReference>
<dbReference type="Gene3D" id="6.10.250.1710">
    <property type="match status" value="1"/>
</dbReference>
<dbReference type="PANTHER" id="PTHR22761:SF10">
    <property type="entry name" value="GH13992P"/>
    <property type="match status" value="1"/>
</dbReference>
<reference evidence="8 10" key="1">
    <citation type="journal article" date="2011" name="Science">
        <title>Comparative functional genomics of the fission yeasts.</title>
        <authorList>
            <person name="Rhind N."/>
            <person name="Chen Z."/>
            <person name="Yassour M."/>
            <person name="Thompson D.A."/>
            <person name="Haas B.J."/>
            <person name="Habib N."/>
            <person name="Wapinski I."/>
            <person name="Roy S."/>
            <person name="Lin M.F."/>
            <person name="Heiman D.I."/>
            <person name="Young S.K."/>
            <person name="Furuya K."/>
            <person name="Guo Y."/>
            <person name="Pidoux A."/>
            <person name="Chen H.M."/>
            <person name="Robbertse B."/>
            <person name="Goldberg J.M."/>
            <person name="Aoki K."/>
            <person name="Bayne E.H."/>
            <person name="Berlin A.M."/>
            <person name="Desjardins C.A."/>
            <person name="Dobbs E."/>
            <person name="Dukaj L."/>
            <person name="Fan L."/>
            <person name="FitzGerald M.G."/>
            <person name="French C."/>
            <person name="Gujja S."/>
            <person name="Hansen K."/>
            <person name="Keifenheim D."/>
            <person name="Levin J.Z."/>
            <person name="Mosher R.A."/>
            <person name="Mueller C.A."/>
            <person name="Pfiffner J."/>
            <person name="Priest M."/>
            <person name="Russ C."/>
            <person name="Smialowska A."/>
            <person name="Swoboda P."/>
            <person name="Sykes S.M."/>
            <person name="Vaughn M."/>
            <person name="Vengrova S."/>
            <person name="Yoder R."/>
            <person name="Zeng Q."/>
            <person name="Allshire R."/>
            <person name="Baulcombe D."/>
            <person name="Birren B.W."/>
            <person name="Brown W."/>
            <person name="Ekwall K."/>
            <person name="Kellis M."/>
            <person name="Leatherwood J."/>
            <person name="Levin H."/>
            <person name="Margalit H."/>
            <person name="Martienssen R."/>
            <person name="Nieduszynski C.A."/>
            <person name="Spatafora J.W."/>
            <person name="Friedman N."/>
            <person name="Dalgaard J.Z."/>
            <person name="Baumann P."/>
            <person name="Niki H."/>
            <person name="Regev A."/>
            <person name="Nusbaum C."/>
        </authorList>
    </citation>
    <scope>NUCLEOTIDE SEQUENCE [LARGE SCALE GENOMIC DNA]</scope>
    <source>
        <strain evidence="10">yFS275 / FY16936</strain>
    </source>
</reference>
<dbReference type="GO" id="GO:0005829">
    <property type="term" value="C:cytosol"/>
    <property type="evidence" value="ECO:0007669"/>
    <property type="project" value="EnsemblFungi"/>
</dbReference>
<dbReference type="VEuPathDB" id="FungiDB:SJAG_01242"/>
<dbReference type="GO" id="GO:0006900">
    <property type="term" value="P:vesicle budding from membrane"/>
    <property type="evidence" value="ECO:0000318"/>
    <property type="project" value="GO_Central"/>
</dbReference>
<dbReference type="GO" id="GO:0070676">
    <property type="term" value="P:intralumenal vesicle formation"/>
    <property type="evidence" value="ECO:0007669"/>
    <property type="project" value="EnsemblFungi"/>
</dbReference>
<dbReference type="HOGENOM" id="CLU_071097_1_0_1"/>
<dbReference type="OMA" id="MKQIHGG"/>
<keyword evidence="3" id="KW-0967">Endosome</keyword>
<evidence type="ECO:0000256" key="4">
    <source>
        <dbReference type="ARBA" id="ARBA00040017"/>
    </source>
</evidence>